<dbReference type="PANTHER" id="PTHR33877:SF2">
    <property type="entry name" value="OS07G0170200 PROTEIN"/>
    <property type="match status" value="1"/>
</dbReference>
<reference evidence="2 3" key="1">
    <citation type="submission" date="2018-05" db="EMBL/GenBank/DDBJ databases">
        <title>A metagenomic window into the 2 km-deep terrestrial subsurface aquifer revealed taxonomically and functionally diverse microbial community comprising novel uncultured bacterial lineages.</title>
        <authorList>
            <person name="Kadnikov V.V."/>
            <person name="Mardanov A.V."/>
            <person name="Beletsky A.V."/>
            <person name="Banks D."/>
            <person name="Pimenov N.V."/>
            <person name="Frank Y.A."/>
            <person name="Karnachuk O.V."/>
            <person name="Ravin N.V."/>
        </authorList>
    </citation>
    <scope>NUCLEOTIDE SEQUENCE [LARGE SCALE GENOMIC DNA]</scope>
    <source>
        <strain evidence="2">BY</strain>
    </source>
</reference>
<evidence type="ECO:0000313" key="2">
    <source>
        <dbReference type="EMBL" id="AXA35459.1"/>
    </source>
</evidence>
<keyword evidence="2" id="KW-0255">Endonuclease</keyword>
<protein>
    <submittedName>
        <fullName evidence="2">HNH endonuclease family protein</fullName>
    </submittedName>
</protein>
<dbReference type="Gene3D" id="1.10.30.50">
    <property type="match status" value="1"/>
</dbReference>
<keyword evidence="2" id="KW-0540">Nuclease</keyword>
<sequence length="144" mass="16788">MAMKSVRKIATPAYQIAIPEVIMLTEFSKFPPRQVKFSRRNIYLRDNYTCQYCGTVPPRDELTIDHVIPRSRGGKSVWENVVLACMRCNMKKGNRLPEEAGLKLLSKPQKPHWLACTSFHTRPQAHSLWQRFLDNAYWNVPLKE</sequence>
<dbReference type="GO" id="GO:0004519">
    <property type="term" value="F:endonuclease activity"/>
    <property type="evidence" value="ECO:0007669"/>
    <property type="project" value="UniProtKB-KW"/>
</dbReference>
<dbReference type="InterPro" id="IPR003615">
    <property type="entry name" value="HNH_nuc"/>
</dbReference>
<evidence type="ECO:0000259" key="1">
    <source>
        <dbReference type="SMART" id="SM00507"/>
    </source>
</evidence>
<dbReference type="InterPro" id="IPR029471">
    <property type="entry name" value="HNH_5"/>
</dbReference>
<gene>
    <name evidence="2" type="ORF">BRCON_0682</name>
</gene>
<dbReference type="EMBL" id="CP030759">
    <property type="protein sequence ID" value="AXA35459.1"/>
    <property type="molecule type" value="Genomic_DNA"/>
</dbReference>
<dbReference type="KEGG" id="schv:BRCON_0682"/>
<proteinExistence type="predicted"/>
<dbReference type="AlphaFoldDB" id="A0A2Z4Y382"/>
<keyword evidence="2" id="KW-0378">Hydrolase</keyword>
<dbReference type="InterPro" id="IPR052892">
    <property type="entry name" value="NA-targeting_endonuclease"/>
</dbReference>
<name>A0A2Z4Y382_SUMC1</name>
<evidence type="ECO:0000313" key="3">
    <source>
        <dbReference type="Proteomes" id="UP000262583"/>
    </source>
</evidence>
<feature type="domain" description="HNH nuclease" evidence="1">
    <location>
        <begin position="37"/>
        <end position="90"/>
    </location>
</feature>
<dbReference type="PANTHER" id="PTHR33877">
    <property type="entry name" value="SLL1193 PROTEIN"/>
    <property type="match status" value="1"/>
</dbReference>
<dbReference type="SMART" id="SM00507">
    <property type="entry name" value="HNHc"/>
    <property type="match status" value="1"/>
</dbReference>
<dbReference type="CDD" id="cd00085">
    <property type="entry name" value="HNHc"/>
    <property type="match status" value="1"/>
</dbReference>
<dbReference type="Pfam" id="PF14279">
    <property type="entry name" value="HNH_5"/>
    <property type="match status" value="1"/>
</dbReference>
<organism evidence="2 3">
    <name type="scientific">Sumerlaea chitinivorans</name>
    <dbReference type="NCBI Taxonomy" id="2250252"/>
    <lineage>
        <taxon>Bacteria</taxon>
        <taxon>Candidatus Sumerlaeota</taxon>
        <taxon>Candidatus Sumerlaeia</taxon>
        <taxon>Candidatus Sumerlaeales</taxon>
        <taxon>Candidatus Sumerlaeaceae</taxon>
        <taxon>Candidatus Sumerlaea</taxon>
    </lineage>
</organism>
<accession>A0A2Z4Y382</accession>
<dbReference type="Proteomes" id="UP000262583">
    <property type="component" value="Chromosome"/>
</dbReference>